<dbReference type="PANTHER" id="PTHR48111:SF1">
    <property type="entry name" value="TWO-COMPONENT RESPONSE REGULATOR ORR33"/>
    <property type="match status" value="1"/>
</dbReference>
<sequence>MVTPRPWRRTTADGRGVGMQCALVRCSSAGRSTGAREGRGAPVMTVVLIIDDDPRVLLGIRVALETDGHRVVTAPDGRTGLAAVAEHDPDAVVLDLAMPFLDGLGVCRALRAAGDSVPVMMLTAHDRAPQRVAGLDAGADDYLGKPFDVDELRARVRALIRRSAPASAAVTWRDVVLDGDQRRLNGPGGVTELTRLETIVAELLFRDPSRIRTREELTEAAWPDGPAPTSNTLDVTVSSLRRKITSATGTPAIRAVRGLGYRLEP</sequence>
<dbReference type="InterPro" id="IPR001789">
    <property type="entry name" value="Sig_transdc_resp-reg_receiver"/>
</dbReference>
<dbReference type="GO" id="GO:0000156">
    <property type="term" value="F:phosphorelay response regulator activity"/>
    <property type="evidence" value="ECO:0007669"/>
    <property type="project" value="TreeGrafter"/>
</dbReference>
<name>A0AAD1ENF1_9MICO</name>
<dbReference type="InterPro" id="IPR036388">
    <property type="entry name" value="WH-like_DNA-bd_sf"/>
</dbReference>
<dbReference type="GO" id="GO:0000976">
    <property type="term" value="F:transcription cis-regulatory region binding"/>
    <property type="evidence" value="ECO:0007669"/>
    <property type="project" value="TreeGrafter"/>
</dbReference>
<dbReference type="SMART" id="SM00862">
    <property type="entry name" value="Trans_reg_C"/>
    <property type="match status" value="1"/>
</dbReference>
<dbReference type="PROSITE" id="PS50110">
    <property type="entry name" value="RESPONSE_REGULATORY"/>
    <property type="match status" value="1"/>
</dbReference>
<feature type="DNA-binding region" description="OmpR/PhoB-type" evidence="7">
    <location>
        <begin position="167"/>
        <end position="265"/>
    </location>
</feature>
<keyword evidence="3" id="KW-0805">Transcription regulation</keyword>
<dbReference type="GO" id="GO:0032993">
    <property type="term" value="C:protein-DNA complex"/>
    <property type="evidence" value="ECO:0007669"/>
    <property type="project" value="TreeGrafter"/>
</dbReference>
<dbReference type="Pfam" id="PF00486">
    <property type="entry name" value="Trans_reg_C"/>
    <property type="match status" value="1"/>
</dbReference>
<dbReference type="InterPro" id="IPR039420">
    <property type="entry name" value="WalR-like"/>
</dbReference>
<evidence type="ECO:0000313" key="10">
    <source>
        <dbReference type="EMBL" id="AZZ56414.1"/>
    </source>
</evidence>
<evidence type="ECO:0000256" key="4">
    <source>
        <dbReference type="ARBA" id="ARBA00023125"/>
    </source>
</evidence>
<proteinExistence type="predicted"/>
<dbReference type="InterPro" id="IPR016032">
    <property type="entry name" value="Sig_transdc_resp-reg_C-effctor"/>
</dbReference>
<dbReference type="InterPro" id="IPR001867">
    <property type="entry name" value="OmpR/PhoB-type_DNA-bd"/>
</dbReference>
<evidence type="ECO:0000256" key="6">
    <source>
        <dbReference type="PROSITE-ProRule" id="PRU00169"/>
    </source>
</evidence>
<feature type="domain" description="OmpR/PhoB-type" evidence="9">
    <location>
        <begin position="167"/>
        <end position="265"/>
    </location>
</feature>
<keyword evidence="2" id="KW-0902">Two-component regulatory system</keyword>
<accession>A0AAD1ENF1</accession>
<keyword evidence="5" id="KW-0804">Transcription</keyword>
<protein>
    <submittedName>
        <fullName evidence="10">DNA-binding response regulator</fullName>
    </submittedName>
</protein>
<dbReference type="InterPro" id="IPR011006">
    <property type="entry name" value="CheY-like_superfamily"/>
</dbReference>
<reference evidence="10 11" key="1">
    <citation type="submission" date="2018-03" db="EMBL/GenBank/DDBJ databases">
        <title>Bacteriophage NCPPB3778 and a type I-E CRISPR drive the evolution of the US Biological Select Agent, Rathayibacter toxicus.</title>
        <authorList>
            <person name="Davis E.W.II."/>
            <person name="Tabima J.F."/>
            <person name="Weisberg A.J."/>
            <person name="Dantas Lopes L."/>
            <person name="Wiseman M.S."/>
            <person name="Wiseman M.S."/>
            <person name="Pupko T."/>
            <person name="Belcher M.S."/>
            <person name="Sechler A.J."/>
            <person name="Tancos M.A."/>
            <person name="Schroeder B.K."/>
            <person name="Murray T.D."/>
            <person name="Luster D.G."/>
            <person name="Schneider W.L."/>
            <person name="Rogers E."/>
            <person name="Andreote F.D."/>
            <person name="Grunwald N.J."/>
            <person name="Putnam M.L."/>
            <person name="Chang J.H."/>
        </authorList>
    </citation>
    <scope>NUCLEOTIDE SEQUENCE [LARGE SCALE GENOMIC DNA]</scope>
    <source>
        <strain evidence="10 11">NCCPB 2253</strain>
    </source>
</reference>
<dbReference type="Gene3D" id="1.10.10.10">
    <property type="entry name" value="Winged helix-like DNA-binding domain superfamily/Winged helix DNA-binding domain"/>
    <property type="match status" value="1"/>
</dbReference>
<evidence type="ECO:0000256" key="1">
    <source>
        <dbReference type="ARBA" id="ARBA00022553"/>
    </source>
</evidence>
<evidence type="ECO:0000259" key="9">
    <source>
        <dbReference type="PROSITE" id="PS51755"/>
    </source>
</evidence>
<keyword evidence="4 7" id="KW-0238">DNA-binding</keyword>
<organism evidence="10 11">
    <name type="scientific">Rathayibacter iranicus</name>
    <dbReference type="NCBI Taxonomy" id="59737"/>
    <lineage>
        <taxon>Bacteria</taxon>
        <taxon>Bacillati</taxon>
        <taxon>Actinomycetota</taxon>
        <taxon>Actinomycetes</taxon>
        <taxon>Micrococcales</taxon>
        <taxon>Microbacteriaceae</taxon>
        <taxon>Rathayibacter</taxon>
    </lineage>
</organism>
<feature type="domain" description="Response regulatory" evidence="8">
    <location>
        <begin position="46"/>
        <end position="160"/>
    </location>
</feature>
<dbReference type="SUPFAM" id="SSF46894">
    <property type="entry name" value="C-terminal effector domain of the bipartite response regulators"/>
    <property type="match status" value="1"/>
</dbReference>
<dbReference type="AlphaFoldDB" id="A0AAD1ENF1"/>
<dbReference type="CDD" id="cd00383">
    <property type="entry name" value="trans_reg_C"/>
    <property type="match status" value="1"/>
</dbReference>
<evidence type="ECO:0000256" key="3">
    <source>
        <dbReference type="ARBA" id="ARBA00023015"/>
    </source>
</evidence>
<dbReference type="EMBL" id="CP028130">
    <property type="protein sequence ID" value="AZZ56414.1"/>
    <property type="molecule type" value="Genomic_DNA"/>
</dbReference>
<dbReference type="PANTHER" id="PTHR48111">
    <property type="entry name" value="REGULATOR OF RPOS"/>
    <property type="match status" value="1"/>
</dbReference>
<keyword evidence="1 6" id="KW-0597">Phosphoprotein</keyword>
<dbReference type="Proteomes" id="UP000283946">
    <property type="component" value="Chromosome"/>
</dbReference>
<dbReference type="Pfam" id="PF00072">
    <property type="entry name" value="Response_reg"/>
    <property type="match status" value="1"/>
</dbReference>
<dbReference type="PROSITE" id="PS51755">
    <property type="entry name" value="OMPR_PHOB"/>
    <property type="match status" value="1"/>
</dbReference>
<dbReference type="GO" id="GO:0006355">
    <property type="term" value="P:regulation of DNA-templated transcription"/>
    <property type="evidence" value="ECO:0007669"/>
    <property type="project" value="InterPro"/>
</dbReference>
<evidence type="ECO:0000256" key="7">
    <source>
        <dbReference type="PROSITE-ProRule" id="PRU01091"/>
    </source>
</evidence>
<dbReference type="Gene3D" id="3.40.50.2300">
    <property type="match status" value="1"/>
</dbReference>
<evidence type="ECO:0000313" key="11">
    <source>
        <dbReference type="Proteomes" id="UP000283946"/>
    </source>
</evidence>
<dbReference type="SUPFAM" id="SSF52172">
    <property type="entry name" value="CheY-like"/>
    <property type="match status" value="1"/>
</dbReference>
<evidence type="ECO:0000256" key="5">
    <source>
        <dbReference type="ARBA" id="ARBA00023163"/>
    </source>
</evidence>
<gene>
    <name evidence="10" type="ORF">C7V51_11400</name>
</gene>
<dbReference type="GO" id="GO:0005829">
    <property type="term" value="C:cytosol"/>
    <property type="evidence" value="ECO:0007669"/>
    <property type="project" value="TreeGrafter"/>
</dbReference>
<dbReference type="SMART" id="SM00448">
    <property type="entry name" value="REC"/>
    <property type="match status" value="1"/>
</dbReference>
<evidence type="ECO:0000256" key="2">
    <source>
        <dbReference type="ARBA" id="ARBA00023012"/>
    </source>
</evidence>
<evidence type="ECO:0000259" key="8">
    <source>
        <dbReference type="PROSITE" id="PS50110"/>
    </source>
</evidence>
<dbReference type="KEGG" id="ria:C7V51_11400"/>
<feature type="modified residue" description="4-aspartylphosphate" evidence="6">
    <location>
        <position position="95"/>
    </location>
</feature>